<gene>
    <name evidence="2" type="ORF">FHR99_000649</name>
</gene>
<dbReference type="GO" id="GO:0004343">
    <property type="term" value="F:glucosamine 6-phosphate N-acetyltransferase activity"/>
    <property type="evidence" value="ECO:0007669"/>
    <property type="project" value="TreeGrafter"/>
</dbReference>
<accession>A0A7W4Z4R7</accession>
<dbReference type="InterPro" id="IPR057691">
    <property type="entry name" value="DUF7931"/>
</dbReference>
<reference evidence="2 3" key="1">
    <citation type="submission" date="2020-08" db="EMBL/GenBank/DDBJ databases">
        <title>Genomic Encyclopedia of Type Strains, Phase III (KMG-III): the genomes of soil and plant-associated and newly described type strains.</title>
        <authorList>
            <person name="Whitman W."/>
        </authorList>
    </citation>
    <scope>NUCLEOTIDE SEQUENCE [LARGE SCALE GENOMIC DNA]</scope>
    <source>
        <strain evidence="2 3">CECT 8654</strain>
    </source>
</reference>
<comment type="caution">
    <text evidence="2">The sequence shown here is derived from an EMBL/GenBank/DDBJ whole genome shotgun (WGS) entry which is preliminary data.</text>
</comment>
<dbReference type="Pfam" id="PF13673">
    <property type="entry name" value="Acetyltransf_10"/>
    <property type="match status" value="1"/>
</dbReference>
<dbReference type="Pfam" id="PF25559">
    <property type="entry name" value="DUF7931"/>
    <property type="match status" value="1"/>
</dbReference>
<evidence type="ECO:0000313" key="2">
    <source>
        <dbReference type="EMBL" id="MBB3046413.1"/>
    </source>
</evidence>
<keyword evidence="2" id="KW-0012">Acyltransferase</keyword>
<dbReference type="Proteomes" id="UP000537130">
    <property type="component" value="Unassembled WGS sequence"/>
</dbReference>
<dbReference type="PANTHER" id="PTHR13355">
    <property type="entry name" value="GLUCOSAMINE 6-PHOSPHATE N-ACETYLTRANSFERASE"/>
    <property type="match status" value="1"/>
</dbReference>
<dbReference type="RefSeq" id="WP_183409110.1">
    <property type="nucleotide sequence ID" value="NZ_JACHWY010000001.1"/>
</dbReference>
<dbReference type="EMBL" id="JACHWY010000001">
    <property type="protein sequence ID" value="MBB3046413.1"/>
    <property type="molecule type" value="Genomic_DNA"/>
</dbReference>
<dbReference type="InterPro" id="IPR000182">
    <property type="entry name" value="GNAT_dom"/>
</dbReference>
<dbReference type="InterPro" id="IPR039143">
    <property type="entry name" value="GNPNAT1-like"/>
</dbReference>
<sequence>MKIIDADWATHQNALQAIRRQVFVQEQSVPEDLEWDGKDAHAYHWLAFDGERPVGTVRMLQDGHIGRMAVLKEYRSQGIGEHLLAQALHCAKRLNKREAWLHSQEHAIGFYEKFGFVAYGPTFMDAGIPHRSMRFVLRSQSLLGEDNGRIAVSDLPATVSSMLSQSRQQIRIFSESLNPAAFDSDDVRNALSTLARRHKSTEIRLLVLRPDLLAGTGHRLLELQRRLSSAILLKVLPEEQAGQQDEEFVVADRCGLIVSSRRSPGTHWADFNNRPLAQNYSIQFDQLWNQAQDDIRFRRLSL</sequence>
<dbReference type="SUPFAM" id="SSF55729">
    <property type="entry name" value="Acyl-CoA N-acyltransferases (Nat)"/>
    <property type="match status" value="1"/>
</dbReference>
<name>A0A7W4Z4R7_9GAMM</name>
<feature type="domain" description="N-acetyltransferase" evidence="1">
    <location>
        <begin position="1"/>
        <end position="138"/>
    </location>
</feature>
<protein>
    <submittedName>
        <fullName evidence="2">Putative GNAT family N-acyltransferase</fullName>
    </submittedName>
</protein>
<dbReference type="CDD" id="cd04301">
    <property type="entry name" value="NAT_SF"/>
    <property type="match status" value="1"/>
</dbReference>
<organism evidence="2 3">
    <name type="scientific">Litorivivens lipolytica</name>
    <dbReference type="NCBI Taxonomy" id="1524264"/>
    <lineage>
        <taxon>Bacteria</taxon>
        <taxon>Pseudomonadati</taxon>
        <taxon>Pseudomonadota</taxon>
        <taxon>Gammaproteobacteria</taxon>
        <taxon>Litorivivens</taxon>
    </lineage>
</organism>
<evidence type="ECO:0000259" key="1">
    <source>
        <dbReference type="PROSITE" id="PS51186"/>
    </source>
</evidence>
<dbReference type="Gene3D" id="3.40.630.30">
    <property type="match status" value="1"/>
</dbReference>
<keyword evidence="3" id="KW-1185">Reference proteome</keyword>
<dbReference type="InterPro" id="IPR016181">
    <property type="entry name" value="Acyl_CoA_acyltransferase"/>
</dbReference>
<dbReference type="AlphaFoldDB" id="A0A7W4Z4R7"/>
<dbReference type="PANTHER" id="PTHR13355:SF11">
    <property type="entry name" value="GLUCOSAMINE 6-PHOSPHATE N-ACETYLTRANSFERASE"/>
    <property type="match status" value="1"/>
</dbReference>
<keyword evidence="2" id="KW-0808">Transferase</keyword>
<evidence type="ECO:0000313" key="3">
    <source>
        <dbReference type="Proteomes" id="UP000537130"/>
    </source>
</evidence>
<dbReference type="PROSITE" id="PS51186">
    <property type="entry name" value="GNAT"/>
    <property type="match status" value="1"/>
</dbReference>
<proteinExistence type="predicted"/>